<dbReference type="PROSITE" id="PS51714">
    <property type="entry name" value="G_BMS1"/>
    <property type="match status" value="1"/>
</dbReference>
<dbReference type="InParanoid" id="A0A316VE78"/>
<dbReference type="STRING" id="1280837.A0A316VE78"/>
<evidence type="ECO:0000256" key="6">
    <source>
        <dbReference type="SAM" id="MobiDB-lite"/>
    </source>
</evidence>
<dbReference type="GO" id="GO:0030688">
    <property type="term" value="C:preribosome, small subunit precursor"/>
    <property type="evidence" value="ECO:0007669"/>
    <property type="project" value="TreeGrafter"/>
</dbReference>
<accession>A0A316VE78</accession>
<dbReference type="GO" id="GO:0000479">
    <property type="term" value="P:endonucleolytic cleavage of tricistronic rRNA transcript (SSU-rRNA, 5.8S rRNA, LSU-rRNA)"/>
    <property type="evidence" value="ECO:0007669"/>
    <property type="project" value="TreeGrafter"/>
</dbReference>
<evidence type="ECO:0000313" key="9">
    <source>
        <dbReference type="Proteomes" id="UP000245771"/>
    </source>
</evidence>
<dbReference type="InterPro" id="IPR012948">
    <property type="entry name" value="AARP2CN"/>
</dbReference>
<protein>
    <submittedName>
        <fullName evidence="8">DUF663-domain-containing protein</fullName>
    </submittedName>
</protein>
<dbReference type="Pfam" id="PF08142">
    <property type="entry name" value="AARP2CN"/>
    <property type="match status" value="1"/>
</dbReference>
<feature type="region of interest" description="Disordered" evidence="6">
    <location>
        <begin position="470"/>
        <end position="517"/>
    </location>
</feature>
<proteinExistence type="inferred from homology"/>
<dbReference type="InterPro" id="IPR039761">
    <property type="entry name" value="Bms1/Tsr1"/>
</dbReference>
<feature type="domain" description="Bms1-type G" evidence="7">
    <location>
        <begin position="110"/>
        <end position="294"/>
    </location>
</feature>
<feature type="compositionally biased region" description="Low complexity" evidence="6">
    <location>
        <begin position="34"/>
        <end position="45"/>
    </location>
</feature>
<feature type="non-terminal residue" evidence="8">
    <location>
        <position position="892"/>
    </location>
</feature>
<dbReference type="GO" id="GO:0005525">
    <property type="term" value="F:GTP binding"/>
    <property type="evidence" value="ECO:0007669"/>
    <property type="project" value="TreeGrafter"/>
</dbReference>
<organism evidence="8 9">
    <name type="scientific">Meira miltonrushii</name>
    <dbReference type="NCBI Taxonomy" id="1280837"/>
    <lineage>
        <taxon>Eukaryota</taxon>
        <taxon>Fungi</taxon>
        <taxon>Dikarya</taxon>
        <taxon>Basidiomycota</taxon>
        <taxon>Ustilaginomycotina</taxon>
        <taxon>Exobasidiomycetes</taxon>
        <taxon>Exobasidiales</taxon>
        <taxon>Brachybasidiaceae</taxon>
        <taxon>Meira</taxon>
    </lineage>
</organism>
<dbReference type="EMBL" id="KZ819603">
    <property type="protein sequence ID" value="PWN35810.1"/>
    <property type="molecule type" value="Genomic_DNA"/>
</dbReference>
<sequence length="892" mass="99464">HHHRSTLKQKNKSFKSRHASKGSIKTAAKGRQESVTSRVSSHKSSPLSLHNAAGSAQARRNHAKQIQLQKRQAIVDANRIFRSNGHAGSNQAGLNSGLANGLAGSSSGGAPRIVVVCSLTQDVDSWSAIEALEKEGEEGGVKPVAGRSTQEMRSKGQTFVELNLTRHRATLQLHPLPYGALYSLLDACKAADFVLLVLSPSTSIEPGSWGELAMRTLQAQGLPTVMAGCPSLQQQDENGAASSKKVSAKGANEIRKSLLSFTRYFAPEVEKLYVFEDRNERGALLRSMATSTPRRVAWRDFRSWLVSEEAEWTSSSASAEEETGTLKLTGWVRGAPMSANRLVHIPDFGDYAVERITAARRVDEQDKRRKNKNGFAPEVEMDTAAAEPELLEERDVEIADELVSENEVDDMDNEQTWPTQEELANGEANELANGEAQLPPAVPGTTPARIIKEGGAKRRYGANWIMEDDAEEEEGDSQMDESGDEEVSDGLPEDGFDEGDDMMTNRRGDDEDDEYDEEFEAQELAAYKEKMAEERKRDKEEQTQREFPDEVDTPLEIPARVRFQRYRGLRSLRTSHWDAYEDLPRDYARIFQFDDYKKTRRRVEASAMEEGVAPGTRVHVYLVNVPRQAAIRARAFVDAQADKDTIKLEPFIVFGLLRHEHKKSVLNFTVARNTEYEATVKSKDTLILCLGPRRLRVCPIFSQHDPANDGRRGTNNVHRMERYLHGVGSQGYVGVGTVVGPITFGGANVPAVLLRERILDGESGYDQRGVGATQMPHLVGTGSLLDADPTRIVAKRIVLTGHPYKIHKKTSTIRFMFFNPEDVRYFAPLELRTKMGRVGHITESLGTHGYFKAHFDGKVPLSQVDTVGMTLYKRTFPKFSEEYTQSRMEMPL</sequence>
<dbReference type="SMART" id="SM00785">
    <property type="entry name" value="AARP2CN"/>
    <property type="match status" value="1"/>
</dbReference>
<feature type="region of interest" description="Disordered" evidence="6">
    <location>
        <begin position="1"/>
        <end position="66"/>
    </location>
</feature>
<keyword evidence="5" id="KW-0175">Coiled coil</keyword>
<dbReference type="Proteomes" id="UP000245771">
    <property type="component" value="Unassembled WGS sequence"/>
</dbReference>
<feature type="compositionally biased region" description="Acidic residues" evidence="6">
    <location>
        <begin position="470"/>
        <end position="501"/>
    </location>
</feature>
<feature type="compositionally biased region" description="Basic residues" evidence="6">
    <location>
        <begin position="1"/>
        <end position="20"/>
    </location>
</feature>
<dbReference type="FunCoup" id="A0A316VE78">
    <property type="interactions" value="437"/>
</dbReference>
<evidence type="ECO:0000256" key="2">
    <source>
        <dbReference type="ARBA" id="ARBA00022517"/>
    </source>
</evidence>
<comment type="similarity">
    <text evidence="4">Belongs to the TRAFAC class translation factor GTPase superfamily. Bms1-like GTPase family. TSR1 subfamily.</text>
</comment>
<evidence type="ECO:0000256" key="3">
    <source>
        <dbReference type="ARBA" id="ARBA00023242"/>
    </source>
</evidence>
<dbReference type="Pfam" id="PF22298">
    <property type="entry name" value="Tsr1_G-like"/>
    <property type="match status" value="1"/>
</dbReference>
<feature type="region of interest" description="Disordered" evidence="6">
    <location>
        <begin position="364"/>
        <end position="389"/>
    </location>
</feature>
<dbReference type="RefSeq" id="XP_025356112.1">
    <property type="nucleotide sequence ID" value="XM_025495881.1"/>
</dbReference>
<feature type="non-terminal residue" evidence="8">
    <location>
        <position position="1"/>
    </location>
</feature>
<comment type="subcellular location">
    <subcellularLocation>
        <location evidence="1">Nucleus</location>
        <location evidence="1">Nucleolus</location>
    </subcellularLocation>
</comment>
<reference evidence="8 9" key="1">
    <citation type="journal article" date="2018" name="Mol. Biol. Evol.">
        <title>Broad Genomic Sampling Reveals a Smut Pathogenic Ancestry of the Fungal Clade Ustilaginomycotina.</title>
        <authorList>
            <person name="Kijpornyongpan T."/>
            <person name="Mondo S.J."/>
            <person name="Barry K."/>
            <person name="Sandor L."/>
            <person name="Lee J."/>
            <person name="Lipzen A."/>
            <person name="Pangilinan J."/>
            <person name="LaButti K."/>
            <person name="Hainaut M."/>
            <person name="Henrissat B."/>
            <person name="Grigoriev I.V."/>
            <person name="Spatafora J.W."/>
            <person name="Aime M.C."/>
        </authorList>
    </citation>
    <scope>NUCLEOTIDE SEQUENCE [LARGE SCALE GENOMIC DNA]</scope>
    <source>
        <strain evidence="8 9">MCA 3882</strain>
    </source>
</reference>
<dbReference type="GO" id="GO:0000462">
    <property type="term" value="P:maturation of SSU-rRNA from tricistronic rRNA transcript (SSU-rRNA, 5.8S rRNA, LSU-rRNA)"/>
    <property type="evidence" value="ECO:0007669"/>
    <property type="project" value="TreeGrafter"/>
</dbReference>
<dbReference type="InterPro" id="IPR007034">
    <property type="entry name" value="BMS1_TSR1_C"/>
</dbReference>
<dbReference type="AlphaFoldDB" id="A0A316VE78"/>
<evidence type="ECO:0000259" key="7">
    <source>
        <dbReference type="PROSITE" id="PS51714"/>
    </source>
</evidence>
<keyword evidence="2" id="KW-0690">Ribosome biogenesis</keyword>
<dbReference type="InterPro" id="IPR030387">
    <property type="entry name" value="G_Bms1/Tsr1_dom"/>
</dbReference>
<evidence type="ECO:0000256" key="1">
    <source>
        <dbReference type="ARBA" id="ARBA00004604"/>
    </source>
</evidence>
<gene>
    <name evidence="8" type="ORF">FA14DRAFT_109590</name>
</gene>
<evidence type="ECO:0000313" key="8">
    <source>
        <dbReference type="EMBL" id="PWN35810.1"/>
    </source>
</evidence>
<evidence type="ECO:0000256" key="4">
    <source>
        <dbReference type="ARBA" id="ARBA00038288"/>
    </source>
</evidence>
<dbReference type="GeneID" id="37017662"/>
<dbReference type="SMART" id="SM01362">
    <property type="entry name" value="DUF663"/>
    <property type="match status" value="1"/>
</dbReference>
<dbReference type="GO" id="GO:0003924">
    <property type="term" value="F:GTPase activity"/>
    <property type="evidence" value="ECO:0007669"/>
    <property type="project" value="TreeGrafter"/>
</dbReference>
<keyword evidence="9" id="KW-1185">Reference proteome</keyword>
<dbReference type="GO" id="GO:0034511">
    <property type="term" value="F:U3 snoRNA binding"/>
    <property type="evidence" value="ECO:0007669"/>
    <property type="project" value="TreeGrafter"/>
</dbReference>
<keyword evidence="3" id="KW-0539">Nucleus</keyword>
<evidence type="ECO:0000256" key="5">
    <source>
        <dbReference type="SAM" id="Coils"/>
    </source>
</evidence>
<feature type="coiled-coil region" evidence="5">
    <location>
        <begin position="517"/>
        <end position="544"/>
    </location>
</feature>
<name>A0A316VE78_9BASI</name>
<dbReference type="OrthoDB" id="119302at2759"/>
<dbReference type="PANTHER" id="PTHR12858">
    <property type="entry name" value="RIBOSOME BIOGENESIS PROTEIN"/>
    <property type="match status" value="1"/>
</dbReference>
<dbReference type="Pfam" id="PF04950">
    <property type="entry name" value="RIBIOP_C"/>
    <property type="match status" value="1"/>
</dbReference>
<dbReference type="PANTHER" id="PTHR12858:SF1">
    <property type="entry name" value="PRE-RRNA-PROCESSING PROTEIN TSR1 HOMOLOG"/>
    <property type="match status" value="1"/>
</dbReference>
<dbReference type="GO" id="GO:0005730">
    <property type="term" value="C:nucleolus"/>
    <property type="evidence" value="ECO:0007669"/>
    <property type="project" value="UniProtKB-SubCell"/>
</dbReference>